<dbReference type="InterPro" id="IPR003593">
    <property type="entry name" value="AAA+_ATPase"/>
</dbReference>
<proteinExistence type="predicted"/>
<dbReference type="GO" id="GO:0005524">
    <property type="term" value="F:ATP binding"/>
    <property type="evidence" value="ECO:0007669"/>
    <property type="project" value="UniProtKB-KW"/>
</dbReference>
<dbReference type="SMART" id="SM00382">
    <property type="entry name" value="AAA"/>
    <property type="match status" value="1"/>
</dbReference>
<keyword evidence="4 10" id="KW-0067">ATP-binding</keyword>
<feature type="transmembrane region" description="Helical" evidence="7">
    <location>
        <begin position="169"/>
        <end position="188"/>
    </location>
</feature>
<dbReference type="SUPFAM" id="SSF52540">
    <property type="entry name" value="P-loop containing nucleoside triphosphate hydrolases"/>
    <property type="match status" value="1"/>
</dbReference>
<dbReference type="PANTHER" id="PTHR43394">
    <property type="entry name" value="ATP-DEPENDENT PERMEASE MDL1, MITOCHONDRIAL"/>
    <property type="match status" value="1"/>
</dbReference>
<evidence type="ECO:0000256" key="3">
    <source>
        <dbReference type="ARBA" id="ARBA00022741"/>
    </source>
</evidence>
<reference evidence="10 11" key="1">
    <citation type="submission" date="2020-07" db="EMBL/GenBank/DDBJ databases">
        <authorList>
            <person name="Feng X."/>
        </authorList>
    </citation>
    <scope>NUCLEOTIDE SEQUENCE [LARGE SCALE GENOMIC DNA]</scope>
    <source>
        <strain evidence="10 11">JCM31066</strain>
    </source>
</reference>
<dbReference type="InterPro" id="IPR003439">
    <property type="entry name" value="ABC_transporter-like_ATP-bd"/>
</dbReference>
<dbReference type="InterPro" id="IPR027417">
    <property type="entry name" value="P-loop_NTPase"/>
</dbReference>
<evidence type="ECO:0000259" key="9">
    <source>
        <dbReference type="PROSITE" id="PS50929"/>
    </source>
</evidence>
<dbReference type="CDD" id="cd18552">
    <property type="entry name" value="ABC_6TM_MsbA_like"/>
    <property type="match status" value="1"/>
</dbReference>
<comment type="subcellular location">
    <subcellularLocation>
        <location evidence="1">Cell membrane</location>
        <topology evidence="1">Multi-pass membrane protein</topology>
    </subcellularLocation>
</comment>
<dbReference type="FunFam" id="3.40.50.300:FF:000218">
    <property type="entry name" value="Multidrug ABC transporter ATP-binding protein"/>
    <property type="match status" value="1"/>
</dbReference>
<organism evidence="10 11">
    <name type="scientific">Ruficoccus amylovorans</name>
    <dbReference type="NCBI Taxonomy" id="1804625"/>
    <lineage>
        <taxon>Bacteria</taxon>
        <taxon>Pseudomonadati</taxon>
        <taxon>Verrucomicrobiota</taxon>
        <taxon>Opitutia</taxon>
        <taxon>Puniceicoccales</taxon>
        <taxon>Cerasicoccaceae</taxon>
        <taxon>Ruficoccus</taxon>
    </lineage>
</organism>
<keyword evidence="2 7" id="KW-0812">Transmembrane</keyword>
<dbReference type="Pfam" id="PF00664">
    <property type="entry name" value="ABC_membrane"/>
    <property type="match status" value="1"/>
</dbReference>
<evidence type="ECO:0000313" key="11">
    <source>
        <dbReference type="Proteomes" id="UP000546464"/>
    </source>
</evidence>
<dbReference type="InterPro" id="IPR039421">
    <property type="entry name" value="Type_1_exporter"/>
</dbReference>
<dbReference type="Gene3D" id="1.20.1560.10">
    <property type="entry name" value="ABC transporter type 1, transmembrane domain"/>
    <property type="match status" value="1"/>
</dbReference>
<keyword evidence="6 7" id="KW-0472">Membrane</keyword>
<keyword evidence="11" id="KW-1185">Reference proteome</keyword>
<evidence type="ECO:0000256" key="1">
    <source>
        <dbReference type="ARBA" id="ARBA00004651"/>
    </source>
</evidence>
<dbReference type="AlphaFoldDB" id="A0A842HHH4"/>
<evidence type="ECO:0000256" key="6">
    <source>
        <dbReference type="ARBA" id="ARBA00023136"/>
    </source>
</evidence>
<dbReference type="RefSeq" id="WP_185676710.1">
    <property type="nucleotide sequence ID" value="NZ_JACHVB010000052.1"/>
</dbReference>
<dbReference type="PROSITE" id="PS50929">
    <property type="entry name" value="ABC_TM1F"/>
    <property type="match status" value="1"/>
</dbReference>
<feature type="transmembrane region" description="Helical" evidence="7">
    <location>
        <begin position="59"/>
        <end position="79"/>
    </location>
</feature>
<dbReference type="SUPFAM" id="SSF90123">
    <property type="entry name" value="ABC transporter transmembrane region"/>
    <property type="match status" value="1"/>
</dbReference>
<evidence type="ECO:0000259" key="8">
    <source>
        <dbReference type="PROSITE" id="PS50893"/>
    </source>
</evidence>
<dbReference type="EMBL" id="JACHVB010000052">
    <property type="protein sequence ID" value="MBC2595779.1"/>
    <property type="molecule type" value="Genomic_DNA"/>
</dbReference>
<dbReference type="PANTHER" id="PTHR43394:SF1">
    <property type="entry name" value="ATP-BINDING CASSETTE SUB-FAMILY B MEMBER 10, MITOCHONDRIAL"/>
    <property type="match status" value="1"/>
</dbReference>
<dbReference type="PROSITE" id="PS00211">
    <property type="entry name" value="ABC_TRANSPORTER_1"/>
    <property type="match status" value="1"/>
</dbReference>
<dbReference type="Proteomes" id="UP000546464">
    <property type="component" value="Unassembled WGS sequence"/>
</dbReference>
<comment type="caution">
    <text evidence="10">The sequence shown here is derived from an EMBL/GenBank/DDBJ whole genome shotgun (WGS) entry which is preliminary data.</text>
</comment>
<evidence type="ECO:0000313" key="10">
    <source>
        <dbReference type="EMBL" id="MBC2595779.1"/>
    </source>
</evidence>
<evidence type="ECO:0000256" key="7">
    <source>
        <dbReference type="SAM" id="Phobius"/>
    </source>
</evidence>
<evidence type="ECO:0000256" key="2">
    <source>
        <dbReference type="ARBA" id="ARBA00022692"/>
    </source>
</evidence>
<evidence type="ECO:0000256" key="4">
    <source>
        <dbReference type="ARBA" id="ARBA00022840"/>
    </source>
</evidence>
<keyword evidence="3" id="KW-0547">Nucleotide-binding</keyword>
<dbReference type="InterPro" id="IPR011527">
    <property type="entry name" value="ABC1_TM_dom"/>
</dbReference>
<protein>
    <submittedName>
        <fullName evidence="10">ABC transporter ATP-binding protein</fullName>
    </submittedName>
</protein>
<feature type="domain" description="ABC transporter" evidence="8">
    <location>
        <begin position="343"/>
        <end position="576"/>
    </location>
</feature>
<feature type="domain" description="ABC transmembrane type-1" evidence="9">
    <location>
        <begin position="20"/>
        <end position="309"/>
    </location>
</feature>
<dbReference type="GO" id="GO:0015421">
    <property type="term" value="F:ABC-type oligopeptide transporter activity"/>
    <property type="evidence" value="ECO:0007669"/>
    <property type="project" value="TreeGrafter"/>
</dbReference>
<dbReference type="GO" id="GO:0016887">
    <property type="term" value="F:ATP hydrolysis activity"/>
    <property type="evidence" value="ECO:0007669"/>
    <property type="project" value="InterPro"/>
</dbReference>
<dbReference type="Gene3D" id="3.40.50.300">
    <property type="entry name" value="P-loop containing nucleotide triphosphate hydrolases"/>
    <property type="match status" value="1"/>
</dbReference>
<dbReference type="GO" id="GO:0005886">
    <property type="term" value="C:plasma membrane"/>
    <property type="evidence" value="ECO:0007669"/>
    <property type="project" value="UniProtKB-SubCell"/>
</dbReference>
<keyword evidence="5 7" id="KW-1133">Transmembrane helix</keyword>
<gene>
    <name evidence="10" type="ORF">H5P28_16045</name>
</gene>
<accession>A0A842HHH4</accession>
<evidence type="ECO:0000256" key="5">
    <source>
        <dbReference type="ARBA" id="ARBA00022989"/>
    </source>
</evidence>
<dbReference type="Pfam" id="PF00005">
    <property type="entry name" value="ABC_tran"/>
    <property type="match status" value="1"/>
</dbReference>
<feature type="transmembrane region" description="Helical" evidence="7">
    <location>
        <begin position="15"/>
        <end position="39"/>
    </location>
</feature>
<name>A0A842HHH4_9BACT</name>
<dbReference type="PROSITE" id="PS50893">
    <property type="entry name" value="ABC_TRANSPORTER_2"/>
    <property type="match status" value="1"/>
</dbReference>
<feature type="transmembrane region" description="Helical" evidence="7">
    <location>
        <begin position="280"/>
        <end position="297"/>
    </location>
</feature>
<dbReference type="InterPro" id="IPR017871">
    <property type="entry name" value="ABC_transporter-like_CS"/>
</dbReference>
<dbReference type="InterPro" id="IPR036640">
    <property type="entry name" value="ABC1_TM_sf"/>
</dbReference>
<sequence>MNKYKRYFKYIRQSLHLLIIAVGAGIIFGASSGFGMPVIFDKVLRKIFMERAGEHEYSANYVIGVALLLPLIFGVRAIAGYVSGYFTTKVSLEVLRNIKQDIFSKIQDSPIAFFDKYTTGDLIVRLNNDTNAIQAILTSFSSEIFRQPLQVIGAVSFLIYLSFTNGEIVFLLVFIAAVPFCILPVQMMRKKLKMYMARSQGELSRVAQLFNENLDAAHEVRLFNMQEAQKGLFRDLNRSFQNFCMKIAKYELMQQPIMEMLAATMVAVTFVYAYETNIDFPTFSAVGIALYFTIDPIKRIMRMCSDLIKATPMFERINEILEYESTVPEPENPVPIDRLKGEIRFEGVNFAYKDKPVLMDANIVIPAGTGCALVGESGAGKSTFAKLSMRLYDPVSGVIKADGIPLHDIASRDYAANIGSVPQYPVLFNDTVYNNILIAKPDATPEEVYEATRSAYAHDFIMSLEAGYDTIVGERGDKLSGGQKQRIAIARVFLKNPPIIILDEATSALDSNSEAFIQKALDKLMDDRTVLIIAHRFSTIKNVRKIIVFEQGRIIDYGSHAELMERCPHYKHLYQKQAVGHH</sequence>